<evidence type="ECO:0000313" key="3">
    <source>
        <dbReference type="EMBL" id="GIN57387.1"/>
    </source>
</evidence>
<dbReference type="EMBL" id="BORB01000011">
    <property type="protein sequence ID" value="GIN57387.1"/>
    <property type="molecule type" value="Genomic_DNA"/>
</dbReference>
<dbReference type="SUPFAM" id="SSF52540">
    <property type="entry name" value="P-loop containing nucleoside triphosphate hydrolases"/>
    <property type="match status" value="1"/>
</dbReference>
<comment type="caution">
    <text evidence="3">The sequence shown here is derived from an EMBL/GenBank/DDBJ whole genome shotgun (WGS) entry which is preliminary data.</text>
</comment>
<dbReference type="Pfam" id="PF00308">
    <property type="entry name" value="Bac_DnaA"/>
    <property type="match status" value="1"/>
</dbReference>
<reference evidence="3 4" key="1">
    <citation type="submission" date="2021-03" db="EMBL/GenBank/DDBJ databases">
        <title>Antimicrobial resistance genes in bacteria isolated from Japanese honey, and their potential for conferring macrolide and lincosamide resistance in the American foulbrood pathogen Paenibacillus larvae.</title>
        <authorList>
            <person name="Okamoto M."/>
            <person name="Kumagai M."/>
            <person name="Kanamori H."/>
            <person name="Takamatsu D."/>
        </authorList>
    </citation>
    <scope>NUCLEOTIDE SEQUENCE [LARGE SCALE GENOMIC DNA]</scope>
    <source>
        <strain evidence="3 4">J8TS2</strain>
    </source>
</reference>
<dbReference type="PANTHER" id="PTHR30050:SF2">
    <property type="entry name" value="CHROMOSOMAL REPLICATION INITIATOR PROTEIN DNAA"/>
    <property type="match status" value="1"/>
</dbReference>
<keyword evidence="1" id="KW-0235">DNA replication</keyword>
<name>A0ABQ4KHH4_9BACI</name>
<dbReference type="Gene3D" id="3.30.300.180">
    <property type="match status" value="1"/>
</dbReference>
<dbReference type="Gene3D" id="3.40.50.300">
    <property type="entry name" value="P-loop containing nucleotide triphosphate hydrolases"/>
    <property type="match status" value="1"/>
</dbReference>
<evidence type="ECO:0000256" key="1">
    <source>
        <dbReference type="RuleBase" id="RU004227"/>
    </source>
</evidence>
<dbReference type="InterPro" id="IPR013317">
    <property type="entry name" value="DnaA_dom"/>
</dbReference>
<sequence length="338" mass="39195">MKVRDGVWASILGSIRNQINKSSFETWFKDTMAFREGNKWIITTNNDFARLWLEENYRSIIEETIENITNEKPELTFIKNEKSEPSFKNTKNKILDIWLQITPLDMVEKKELYRLLKNHLFEESTLVDDIDFITHLNPSFTFENFTIDSGNQLTVAVAEAVTSAPGKAYNPLFIYGPTGSGKTHLLHAIGNKVLEYKENAKVIYFTSSQFTNAFINSIAKNKQIEFRNQFYQVDVLILDDVDLLAGKEQSQEEFFHIFNILYEQSKQIVISSTRSPKEILAISERLKSRFEWGFVTSMDKVKSQQEERTSDVEPGSSDIFKRIEQLELEVKKLNSLIE</sequence>
<dbReference type="RefSeq" id="WP_281414093.1">
    <property type="nucleotide sequence ID" value="NZ_BORB01000011.1"/>
</dbReference>
<dbReference type="InterPro" id="IPR024633">
    <property type="entry name" value="DnaA_N_dom"/>
</dbReference>
<dbReference type="Proteomes" id="UP000679950">
    <property type="component" value="Unassembled WGS sequence"/>
</dbReference>
<dbReference type="CDD" id="cd00009">
    <property type="entry name" value="AAA"/>
    <property type="match status" value="1"/>
</dbReference>
<comment type="similarity">
    <text evidence="1">Belongs to the DnaA family.</text>
</comment>
<proteinExistence type="inferred from homology"/>
<dbReference type="InterPro" id="IPR020591">
    <property type="entry name" value="Chromosome_initiator_DnaA-like"/>
</dbReference>
<dbReference type="InterPro" id="IPR027417">
    <property type="entry name" value="P-loop_NTPase"/>
</dbReference>
<feature type="domain" description="AAA+ ATPase" evidence="2">
    <location>
        <begin position="168"/>
        <end position="296"/>
    </location>
</feature>
<evidence type="ECO:0000313" key="4">
    <source>
        <dbReference type="Proteomes" id="UP000679950"/>
    </source>
</evidence>
<dbReference type="PANTHER" id="PTHR30050">
    <property type="entry name" value="CHROMOSOMAL REPLICATION INITIATOR PROTEIN DNAA"/>
    <property type="match status" value="1"/>
</dbReference>
<dbReference type="SMART" id="SM00382">
    <property type="entry name" value="AAA"/>
    <property type="match status" value="1"/>
</dbReference>
<organism evidence="3 4">
    <name type="scientific">Lederbergia ruris</name>
    <dbReference type="NCBI Taxonomy" id="217495"/>
    <lineage>
        <taxon>Bacteria</taxon>
        <taxon>Bacillati</taxon>
        <taxon>Bacillota</taxon>
        <taxon>Bacilli</taxon>
        <taxon>Bacillales</taxon>
        <taxon>Bacillaceae</taxon>
        <taxon>Lederbergia</taxon>
    </lineage>
</organism>
<dbReference type="InterPro" id="IPR038454">
    <property type="entry name" value="DnaA_N_sf"/>
</dbReference>
<dbReference type="PRINTS" id="PR00051">
    <property type="entry name" value="DNAA"/>
</dbReference>
<accession>A0ABQ4KHH4</accession>
<gene>
    <name evidence="3" type="ORF">J8TS2_17060</name>
</gene>
<evidence type="ECO:0000259" key="2">
    <source>
        <dbReference type="SMART" id="SM00382"/>
    </source>
</evidence>
<dbReference type="Pfam" id="PF11638">
    <property type="entry name" value="DnaA_N"/>
    <property type="match status" value="1"/>
</dbReference>
<keyword evidence="4" id="KW-1185">Reference proteome</keyword>
<dbReference type="InterPro" id="IPR003593">
    <property type="entry name" value="AAA+_ATPase"/>
</dbReference>
<protein>
    <recommendedName>
        <fullName evidence="2">AAA+ ATPase domain-containing protein</fullName>
    </recommendedName>
</protein>